<evidence type="ECO:0000313" key="4">
    <source>
        <dbReference type="EMBL" id="MBC5714461.1"/>
    </source>
</evidence>
<feature type="compositionally biased region" description="Low complexity" evidence="2">
    <location>
        <begin position="136"/>
        <end position="148"/>
    </location>
</feature>
<dbReference type="Gene3D" id="2.40.420.20">
    <property type="match status" value="1"/>
</dbReference>
<keyword evidence="1" id="KW-0175">Coiled coil</keyword>
<proteinExistence type="predicted"/>
<comment type="caution">
    <text evidence="4">The sequence shown here is derived from an EMBL/GenBank/DDBJ whole genome shotgun (WGS) entry which is preliminary data.</text>
</comment>
<feature type="coiled-coil region" evidence="1">
    <location>
        <begin position="390"/>
        <end position="431"/>
    </location>
</feature>
<feature type="signal peptide" evidence="3">
    <location>
        <begin position="1"/>
        <end position="23"/>
    </location>
</feature>
<dbReference type="EMBL" id="JACOPH010000007">
    <property type="protein sequence ID" value="MBC5714461.1"/>
    <property type="molecule type" value="Genomic_DNA"/>
</dbReference>
<feature type="compositionally biased region" description="Low complexity" evidence="2">
    <location>
        <begin position="362"/>
        <end position="379"/>
    </location>
</feature>
<sequence length="630" mass="67015">MKKKLKKFFVVLLVLLLIGGAAAGGAYAYQSYQKENTQTQVFYVSNLSYGYSSDAMTSAGYVTNDYEQSVYLEDKSVVEVKVEEGTKVKIGDPLLVLDTTEEQLQIDMKNLELQKVENDIKIAEKDITELKKRIPGSSTTTNNQSQGNGTSGSGTSGTSGSGTNGSSGSGTNGTNGSGTSGTSGSGTNGSSGSGSSTKGSSLSSNSAKGISAISSTDDFHLANAKGASTTTTSAGSSVIIMEVEQRDGDAYNYIDKNAEPYEGKGTPEKPYRFLCTQECYVLGSYLNQLVKNEQVAAFEIWSGNSVDEGTLLSCWTVNGTERSTVAEDSKWKVATQQQITTEVAAEDEDDDSDTDDDDDSDNSGSSGSSSSNSSGAGSSQDDDDDDGKTVDELKKDLAEKESDLKELQIDKKSAELELEKLQKAKDQATILATINGVVTTIGDLENPPTDGSAFMEISGAEGLYIKGAVSELLLDQIEVGQEISANSWSDGQTYPAKITEISEYPSDNSGGYYGEGNPNVSYYSFTAYMEESTGLSNGDYVDLSIMPVDSEESANSLYIEKAYVRTENGKSYVLKAGEDDRLVKQYVQTGKTIYGSAVEIKAGLKDDDRIAFPYGKTAKEGVKAVDSDEN</sequence>
<accession>A0A923LQL2</accession>
<evidence type="ECO:0000313" key="5">
    <source>
        <dbReference type="Proteomes" id="UP000606720"/>
    </source>
</evidence>
<evidence type="ECO:0008006" key="6">
    <source>
        <dbReference type="Google" id="ProtNLM"/>
    </source>
</evidence>
<feature type="region of interest" description="Disordered" evidence="2">
    <location>
        <begin position="325"/>
        <end position="389"/>
    </location>
</feature>
<name>A0A923LQL2_9FIRM</name>
<reference evidence="4" key="1">
    <citation type="submission" date="2020-08" db="EMBL/GenBank/DDBJ databases">
        <title>Genome public.</title>
        <authorList>
            <person name="Liu C."/>
            <person name="Sun Q."/>
        </authorList>
    </citation>
    <scope>NUCLEOTIDE SEQUENCE</scope>
    <source>
        <strain evidence="4">BX1005</strain>
    </source>
</reference>
<organism evidence="4 5">
    <name type="scientific">Roseburia zhanii</name>
    <dbReference type="NCBI Taxonomy" id="2763064"/>
    <lineage>
        <taxon>Bacteria</taxon>
        <taxon>Bacillati</taxon>
        <taxon>Bacillota</taxon>
        <taxon>Clostridia</taxon>
        <taxon>Lachnospirales</taxon>
        <taxon>Lachnospiraceae</taxon>
        <taxon>Roseburia</taxon>
    </lineage>
</organism>
<feature type="compositionally biased region" description="Acidic residues" evidence="2">
    <location>
        <begin position="344"/>
        <end position="361"/>
    </location>
</feature>
<dbReference type="Proteomes" id="UP000606720">
    <property type="component" value="Unassembled WGS sequence"/>
</dbReference>
<dbReference type="GO" id="GO:1990281">
    <property type="term" value="C:efflux pump complex"/>
    <property type="evidence" value="ECO:0007669"/>
    <property type="project" value="TreeGrafter"/>
</dbReference>
<protein>
    <recommendedName>
        <fullName evidence="6">HlyD family efflux transporter periplasmic adaptor subunit</fullName>
    </recommendedName>
</protein>
<gene>
    <name evidence="4" type="ORF">H8S17_09600</name>
</gene>
<keyword evidence="5" id="KW-1185">Reference proteome</keyword>
<dbReference type="RefSeq" id="WP_186867154.1">
    <property type="nucleotide sequence ID" value="NZ_JACOPH010000007.1"/>
</dbReference>
<keyword evidence="3" id="KW-0732">Signal</keyword>
<feature type="compositionally biased region" description="Gly residues" evidence="2">
    <location>
        <begin position="149"/>
        <end position="192"/>
    </location>
</feature>
<dbReference type="AlphaFoldDB" id="A0A923LQL2"/>
<feature type="region of interest" description="Disordered" evidence="2">
    <location>
        <begin position="132"/>
        <end position="208"/>
    </location>
</feature>
<evidence type="ECO:0000256" key="2">
    <source>
        <dbReference type="SAM" id="MobiDB-lite"/>
    </source>
</evidence>
<feature type="chain" id="PRO_5039459560" description="HlyD family efflux transporter periplasmic adaptor subunit" evidence="3">
    <location>
        <begin position="24"/>
        <end position="630"/>
    </location>
</feature>
<evidence type="ECO:0000256" key="1">
    <source>
        <dbReference type="SAM" id="Coils"/>
    </source>
</evidence>
<dbReference type="GO" id="GO:0015562">
    <property type="term" value="F:efflux transmembrane transporter activity"/>
    <property type="evidence" value="ECO:0007669"/>
    <property type="project" value="TreeGrafter"/>
</dbReference>
<dbReference type="PANTHER" id="PTHR30469">
    <property type="entry name" value="MULTIDRUG RESISTANCE PROTEIN MDTA"/>
    <property type="match status" value="1"/>
</dbReference>
<evidence type="ECO:0000256" key="3">
    <source>
        <dbReference type="SAM" id="SignalP"/>
    </source>
</evidence>
<feature type="compositionally biased region" description="Low complexity" evidence="2">
    <location>
        <begin position="193"/>
        <end position="206"/>
    </location>
</feature>